<evidence type="ECO:0000256" key="3">
    <source>
        <dbReference type="ARBA" id="ARBA00012825"/>
    </source>
</evidence>
<evidence type="ECO:0000259" key="7">
    <source>
        <dbReference type="PROSITE" id="PS50076"/>
    </source>
</evidence>
<dbReference type="GO" id="GO:0016851">
    <property type="term" value="F:magnesium chelatase activity"/>
    <property type="evidence" value="ECO:0007669"/>
    <property type="project" value="UniProtKB-EC"/>
</dbReference>
<keyword evidence="5" id="KW-0067">ATP-binding</keyword>
<dbReference type="Gene3D" id="3.40.50.300">
    <property type="entry name" value="P-loop containing nucleotide triphosphate hydrolases"/>
    <property type="match status" value="1"/>
</dbReference>
<dbReference type="PANTHER" id="PTHR32039:SF9">
    <property type="entry name" value="MAGNESIUM-CHELATASE SUBUNIT CHLI-2, CHLOROPLASTIC"/>
    <property type="match status" value="1"/>
</dbReference>
<dbReference type="EC" id="6.6.1.1" evidence="3"/>
<sequence>MSTHLLMANFYDVLRVSSTANVDEIKLAFKRRALQVHPDKGGSKEEFHLVYQALETLADPKARKKYDAALALKSTRASAKGVPRPKKKTTVFSMQKPSAQGPAPRQPAKPEKKNRPQSDAKKGAGRPQSPESQQTKLLKKIQHLLQQLPRDRRHHVITTMFSQQQREMLERWMVDAQTRQPQPRQPQPVAVAVPSCPKATAPSSSEELRSQVLQKSQGALALPDVERKASRKASARIKDKAAKQMKRIRSMCGTITKERGWKNETYYYRTRLRFDAIDISTGKCDLPTALEYLVILTAVKQKMRDPSNDATFEQRLQEALATSAKEQGKSVAELNLRFSVLQAAAFFVGPGCLVRTPKVRSIEALGRIRECLQSFPQYGKHIGLQSVFWRCSPAELQDGWERFQTAVVAAWEIAGEDSIDYMRKLRLMHEASVGFRTRHLQIWEQRHMAMQDRNRHRPKRLQDRSTKPLECQERLRMAAHDKQRPRDLRKERHSHFPEPWEREQMALADKNKQRPRRLRVPLQRNRQIFLSRILAVLSQVLARWERILRREAELAEKEQRRVLRQRELDQKKEMEEQPGFGYFFLRQREEERERREFLAKKMRSDLTMDEILGTNHGVRLLPEIEYVEGDPYNSDPQDVSLMSEEVKERLEKGEKLKTTKKRTPFVELPLGATEDRVTGTIDIERALKEAGKAFEPGILARVNRGILYIDECNLLDDQLVDVLLDSAAGGVNTVEREGVSVRHPARFVLIGTSHPDEGDLRPQLLDRFGLTCSIRTALAAEKRMEVLSRAYEWSQSPEKIEAQWASTDEAFKDLVVDARERLKDVKMPRELALKISKVCSKLNVDGLRGDIVTNRAARALAALERRTEVDEEDVRRVTVLCLQHRLRKDVVSDTLDNTALVVKVLLQEFGKGPPPVRPVMRFLEPVAA</sequence>
<dbReference type="GO" id="GO:0005524">
    <property type="term" value="F:ATP binding"/>
    <property type="evidence" value="ECO:0007669"/>
    <property type="project" value="UniProtKB-KW"/>
</dbReference>
<feature type="compositionally biased region" description="Basic and acidic residues" evidence="6">
    <location>
        <begin position="108"/>
        <end position="122"/>
    </location>
</feature>
<dbReference type="EMBL" id="CAMXCT010001651">
    <property type="protein sequence ID" value="CAI3991936.1"/>
    <property type="molecule type" value="Genomic_DNA"/>
</dbReference>
<evidence type="ECO:0000256" key="6">
    <source>
        <dbReference type="SAM" id="MobiDB-lite"/>
    </source>
</evidence>
<dbReference type="InterPro" id="IPR036869">
    <property type="entry name" value="J_dom_sf"/>
</dbReference>
<evidence type="ECO:0000313" key="9">
    <source>
        <dbReference type="EMBL" id="CAL1145311.1"/>
    </source>
</evidence>
<dbReference type="InterPro" id="IPR000523">
    <property type="entry name" value="Mg_chelatse_chII-like_cat_dom"/>
</dbReference>
<comment type="caution">
    <text evidence="8">The sequence shown here is derived from an EMBL/GenBank/DDBJ whole genome shotgun (WGS) entry which is preliminary data.</text>
</comment>
<gene>
    <name evidence="8" type="ORF">C1SCF055_LOCUS18799</name>
</gene>
<comment type="pathway">
    <text evidence="1">Porphyrin-containing compound metabolism; chlorophyll biosynthesis.</text>
</comment>
<protein>
    <recommendedName>
        <fullName evidence="3">magnesium chelatase</fullName>
        <ecNumber evidence="3">6.6.1.1</ecNumber>
    </recommendedName>
</protein>
<dbReference type="EMBL" id="CAMXCT030001651">
    <property type="protein sequence ID" value="CAL4779248.1"/>
    <property type="molecule type" value="Genomic_DNA"/>
</dbReference>
<proteinExistence type="inferred from homology"/>
<keyword evidence="4" id="KW-0547">Nucleotide-binding</keyword>
<evidence type="ECO:0000313" key="8">
    <source>
        <dbReference type="EMBL" id="CAI3991936.1"/>
    </source>
</evidence>
<dbReference type="Proteomes" id="UP001152797">
    <property type="component" value="Unassembled WGS sequence"/>
</dbReference>
<dbReference type="InterPro" id="IPR045006">
    <property type="entry name" value="CHLI-like"/>
</dbReference>
<feature type="domain" description="J" evidence="7">
    <location>
        <begin position="9"/>
        <end position="70"/>
    </location>
</feature>
<dbReference type="SMART" id="SM00271">
    <property type="entry name" value="DnaJ"/>
    <property type="match status" value="1"/>
</dbReference>
<evidence type="ECO:0000256" key="5">
    <source>
        <dbReference type="ARBA" id="ARBA00022840"/>
    </source>
</evidence>
<reference evidence="9" key="2">
    <citation type="submission" date="2024-04" db="EMBL/GenBank/DDBJ databases">
        <authorList>
            <person name="Chen Y."/>
            <person name="Shah S."/>
            <person name="Dougan E. K."/>
            <person name="Thang M."/>
            <person name="Chan C."/>
        </authorList>
    </citation>
    <scope>NUCLEOTIDE SEQUENCE [LARGE SCALE GENOMIC DNA]</scope>
</reference>
<dbReference type="PANTHER" id="PTHR32039">
    <property type="entry name" value="MAGNESIUM-CHELATASE SUBUNIT CHLI"/>
    <property type="match status" value="1"/>
</dbReference>
<accession>A0A9P1CIC1</accession>
<dbReference type="SUPFAM" id="SSF46565">
    <property type="entry name" value="Chaperone J-domain"/>
    <property type="match status" value="1"/>
</dbReference>
<name>A0A9P1CIC1_9DINO</name>
<keyword evidence="10" id="KW-1185">Reference proteome</keyword>
<reference evidence="8" key="1">
    <citation type="submission" date="2022-10" db="EMBL/GenBank/DDBJ databases">
        <authorList>
            <person name="Chen Y."/>
            <person name="Dougan E. K."/>
            <person name="Chan C."/>
            <person name="Rhodes N."/>
            <person name="Thang M."/>
        </authorList>
    </citation>
    <scope>NUCLEOTIDE SEQUENCE</scope>
</reference>
<evidence type="ECO:0000313" key="10">
    <source>
        <dbReference type="Proteomes" id="UP001152797"/>
    </source>
</evidence>
<dbReference type="PROSITE" id="PS50076">
    <property type="entry name" value="DNAJ_2"/>
    <property type="match status" value="1"/>
</dbReference>
<dbReference type="EMBL" id="CAMXCT020001651">
    <property type="protein sequence ID" value="CAL1145311.1"/>
    <property type="molecule type" value="Genomic_DNA"/>
</dbReference>
<comment type="similarity">
    <text evidence="2">Belongs to the Mg-chelatase subunits D/I family.</text>
</comment>
<dbReference type="Pfam" id="PF01078">
    <property type="entry name" value="Mg_chelatase"/>
    <property type="match status" value="1"/>
</dbReference>
<evidence type="ECO:0000256" key="4">
    <source>
        <dbReference type="ARBA" id="ARBA00022741"/>
    </source>
</evidence>
<dbReference type="CDD" id="cd06257">
    <property type="entry name" value="DnaJ"/>
    <property type="match status" value="1"/>
</dbReference>
<dbReference type="Gene3D" id="1.10.8.80">
    <property type="entry name" value="Magnesium chelatase subunit I, C-Terminal domain"/>
    <property type="match status" value="1"/>
</dbReference>
<dbReference type="InterPro" id="IPR001623">
    <property type="entry name" value="DnaJ_domain"/>
</dbReference>
<dbReference type="Pfam" id="PF17863">
    <property type="entry name" value="AAA_lid_2"/>
    <property type="match status" value="1"/>
</dbReference>
<organism evidence="8">
    <name type="scientific">Cladocopium goreaui</name>
    <dbReference type="NCBI Taxonomy" id="2562237"/>
    <lineage>
        <taxon>Eukaryota</taxon>
        <taxon>Sar</taxon>
        <taxon>Alveolata</taxon>
        <taxon>Dinophyceae</taxon>
        <taxon>Suessiales</taxon>
        <taxon>Symbiodiniaceae</taxon>
        <taxon>Cladocopium</taxon>
    </lineage>
</organism>
<feature type="region of interest" description="Disordered" evidence="6">
    <location>
        <begin position="178"/>
        <end position="205"/>
    </location>
</feature>
<evidence type="ECO:0000256" key="1">
    <source>
        <dbReference type="ARBA" id="ARBA00005173"/>
    </source>
</evidence>
<dbReference type="InterPro" id="IPR027417">
    <property type="entry name" value="P-loop_NTPase"/>
</dbReference>
<dbReference type="Pfam" id="PF00226">
    <property type="entry name" value="DnaJ"/>
    <property type="match status" value="1"/>
</dbReference>
<feature type="compositionally biased region" description="Low complexity" evidence="6">
    <location>
        <begin position="178"/>
        <end position="194"/>
    </location>
</feature>
<dbReference type="InterPro" id="IPR041628">
    <property type="entry name" value="ChlI/MoxR_AAA_lid"/>
</dbReference>
<dbReference type="OrthoDB" id="10250354at2759"/>
<evidence type="ECO:0000256" key="2">
    <source>
        <dbReference type="ARBA" id="ARBA00005799"/>
    </source>
</evidence>
<dbReference type="AlphaFoldDB" id="A0A9P1CIC1"/>
<dbReference type="SUPFAM" id="SSF52540">
    <property type="entry name" value="P-loop containing nucleoside triphosphate hydrolases"/>
    <property type="match status" value="1"/>
</dbReference>
<dbReference type="Gene3D" id="1.10.287.110">
    <property type="entry name" value="DnaJ domain"/>
    <property type="match status" value="1"/>
</dbReference>
<feature type="region of interest" description="Disordered" evidence="6">
    <location>
        <begin position="74"/>
        <end position="135"/>
    </location>
</feature>